<evidence type="ECO:0000313" key="4">
    <source>
        <dbReference type="Proteomes" id="UP000190652"/>
    </source>
</evidence>
<evidence type="ECO:0000313" key="3">
    <source>
        <dbReference type="Proteomes" id="UP000028067"/>
    </source>
</evidence>
<dbReference type="PATRIC" id="fig|28037.94.peg.972"/>
<gene>
    <name evidence="2" type="ORF">B0686_01235</name>
    <name evidence="1" type="ORF">SK271_1029</name>
</gene>
<dbReference type="Proteomes" id="UP000028067">
    <property type="component" value="Unassembled WGS sequence"/>
</dbReference>
<evidence type="ECO:0000313" key="2">
    <source>
        <dbReference type="EMBL" id="OOS18605.1"/>
    </source>
</evidence>
<evidence type="ECO:0000313" key="1">
    <source>
        <dbReference type="EMBL" id="KER08023.1"/>
    </source>
</evidence>
<comment type="caution">
    <text evidence="1">The sequence shown here is derived from an EMBL/GenBank/DDBJ whole genome shotgun (WGS) entry which is preliminary data.</text>
</comment>
<organism evidence="1 3">
    <name type="scientific">Streptococcus mitis</name>
    <dbReference type="NCBI Taxonomy" id="28037"/>
    <lineage>
        <taxon>Bacteria</taxon>
        <taxon>Bacillati</taxon>
        <taxon>Bacillota</taxon>
        <taxon>Bacilli</taxon>
        <taxon>Lactobacillales</taxon>
        <taxon>Streptococcaceae</taxon>
        <taxon>Streptococcus</taxon>
        <taxon>Streptococcus mitis group</taxon>
    </lineage>
</organism>
<reference evidence="2 4" key="2">
    <citation type="submission" date="2017-02" db="EMBL/GenBank/DDBJ databases">
        <title>Draft genome sequence of Streptococcus mitis CCUG 63687.</title>
        <authorList>
            <person name="Salva-Serra F."/>
            <person name="Engstrom-Jakobsson H."/>
            <person name="Thorell K."/>
            <person name="Jaen-Luchoro D."/>
            <person name="Gonzales-Siles L."/>
            <person name="Karlsson R."/>
            <person name="Yazdan S."/>
            <person name="Boulund F."/>
            <person name="Johnning A."/>
            <person name="Engstrand L."/>
            <person name="Kristiansson E."/>
            <person name="Moore E."/>
        </authorList>
    </citation>
    <scope>NUCLEOTIDE SEQUENCE [LARGE SCALE GENOMIC DNA]</scope>
    <source>
        <strain evidence="2 4">CCUG 63687</strain>
    </source>
</reference>
<name>A0A081SAS0_STRMT</name>
<dbReference type="EMBL" id="MUYO01000001">
    <property type="protein sequence ID" value="OOS18605.1"/>
    <property type="molecule type" value="Genomic_DNA"/>
</dbReference>
<dbReference type="EMBL" id="JPGW01000012">
    <property type="protein sequence ID" value="KER08023.1"/>
    <property type="molecule type" value="Genomic_DNA"/>
</dbReference>
<dbReference type="AlphaFoldDB" id="A0A081SAS0"/>
<dbReference type="RefSeq" id="WP_078352042.1">
    <property type="nucleotide sequence ID" value="NZ_CAMHVK010000001.1"/>
</dbReference>
<reference evidence="1 3" key="1">
    <citation type="submission" date="2014-05" db="EMBL/GenBank/DDBJ databases">
        <authorList>
            <person name="Daugherty S.C."/>
            <person name="Tallon L.J."/>
            <person name="Sadzewicz L."/>
            <person name="Kilian M."/>
            <person name="Tettelin H."/>
        </authorList>
    </citation>
    <scope>NUCLEOTIDE SEQUENCE [LARGE SCALE GENOMIC DNA]</scope>
    <source>
        <strain evidence="1 3">SK271</strain>
    </source>
</reference>
<accession>A0A081SAS0</accession>
<proteinExistence type="predicted"/>
<protein>
    <submittedName>
        <fullName evidence="1">Uncharacterized protein</fullName>
    </submittedName>
</protein>
<dbReference type="Proteomes" id="UP000190652">
    <property type="component" value="Unassembled WGS sequence"/>
</dbReference>
<sequence length="143" mass="17384">MMDKLYIVVDGIEHQYFDCDSTGYYLISYDPLSENNGYKLFDSELKQYRKYLTEKQVEKKYKIIDYIWFNEQKWDIFQRSDDNLDKPNSWVTIVSDDIEFLNRNGLWKEENLVESRYGHLYYCSLPIEAEKFSLIRTRKNLPI</sequence>